<protein>
    <submittedName>
        <fullName evidence="1">Uncharacterized protein</fullName>
    </submittedName>
</protein>
<gene>
    <name evidence="1" type="ORF">ENQ87_13060</name>
</gene>
<comment type="caution">
    <text evidence="1">The sequence shown here is derived from an EMBL/GenBank/DDBJ whole genome shotgun (WGS) entry which is preliminary data.</text>
</comment>
<evidence type="ECO:0000313" key="1">
    <source>
        <dbReference type="EMBL" id="HEN43276.1"/>
    </source>
</evidence>
<organism evidence="1">
    <name type="scientific">Geobacter metallireducens</name>
    <dbReference type="NCBI Taxonomy" id="28232"/>
    <lineage>
        <taxon>Bacteria</taxon>
        <taxon>Pseudomonadati</taxon>
        <taxon>Thermodesulfobacteriota</taxon>
        <taxon>Desulfuromonadia</taxon>
        <taxon>Geobacterales</taxon>
        <taxon>Geobacteraceae</taxon>
        <taxon>Geobacter</taxon>
    </lineage>
</organism>
<reference evidence="1" key="1">
    <citation type="journal article" date="2020" name="mSystems">
        <title>Genome- and Community-Level Interaction Insights into Carbon Utilization and Element Cycling Functions of Hydrothermarchaeota in Hydrothermal Sediment.</title>
        <authorList>
            <person name="Zhou Z."/>
            <person name="Liu Y."/>
            <person name="Xu W."/>
            <person name="Pan J."/>
            <person name="Luo Z.H."/>
            <person name="Li M."/>
        </authorList>
    </citation>
    <scope>NUCLEOTIDE SEQUENCE [LARGE SCALE GENOMIC DNA]</scope>
    <source>
        <strain evidence="1">SpSt-349</strain>
    </source>
</reference>
<sequence>MSKKPEVTFKYIFTYDYNPVYVNGAHGGVSPRGDLVVNFYLERPPLPNEITHEVNPNGTIGAETNVEPEDFAQSLVRFVPTGVVLNYQTARELHHWLGEKVRELEALEQHKAAIRAAAQQQAGGEGVQH</sequence>
<dbReference type="AlphaFoldDB" id="A0A831U131"/>
<dbReference type="EMBL" id="DSOV01000058">
    <property type="protein sequence ID" value="HEN43276.1"/>
    <property type="molecule type" value="Genomic_DNA"/>
</dbReference>
<proteinExistence type="predicted"/>
<accession>A0A831U131</accession>
<name>A0A831U131_GEOME</name>